<dbReference type="Proteomes" id="UP001061298">
    <property type="component" value="Chromosome"/>
</dbReference>
<proteinExistence type="predicted"/>
<dbReference type="RefSeq" id="WP_263227798.1">
    <property type="nucleotide sequence ID" value="NZ_CP106793.1"/>
</dbReference>
<evidence type="ECO:0000313" key="2">
    <source>
        <dbReference type="EMBL" id="UXY17745.1"/>
    </source>
</evidence>
<reference evidence="2" key="1">
    <citation type="submission" date="2022-10" db="EMBL/GenBank/DDBJ databases">
        <authorList>
            <person name="Mo P."/>
        </authorList>
    </citation>
    <scope>NUCLEOTIDE SEQUENCE</scope>
    <source>
        <strain evidence="2">HUAS 13-4</strain>
    </source>
</reference>
<evidence type="ECO:0000256" key="1">
    <source>
        <dbReference type="SAM" id="SignalP"/>
    </source>
</evidence>
<dbReference type="EMBL" id="CP106793">
    <property type="protein sequence ID" value="UXY17745.1"/>
    <property type="molecule type" value="Genomic_DNA"/>
</dbReference>
<accession>A0ABY6DTP2</accession>
<gene>
    <name evidence="2" type="ORF">N8I84_02590</name>
</gene>
<feature type="chain" id="PRO_5045307227" description="Secreted protein" evidence="1">
    <location>
        <begin position="37"/>
        <end position="161"/>
    </location>
</feature>
<feature type="signal peptide" evidence="1">
    <location>
        <begin position="1"/>
        <end position="36"/>
    </location>
</feature>
<protein>
    <recommendedName>
        <fullName evidence="4">Secreted protein</fullName>
    </recommendedName>
</protein>
<evidence type="ECO:0008006" key="4">
    <source>
        <dbReference type="Google" id="ProtNLM"/>
    </source>
</evidence>
<sequence>MATARRTPPPPPRHFAAGLSAALVATALLTGCTSAAATSAPPSAPPTSSSTAVAVRCHQLHPATLPRSAGSLTQADSGAFCLRVGQRVDVFLAAPEGAVQGTHWRAIGSSSPEVLAPVGTGVMTAPLGVTPGLFVARSPGASTLTSTCPDGTSWRVTLVVS</sequence>
<evidence type="ECO:0000313" key="3">
    <source>
        <dbReference type="Proteomes" id="UP001061298"/>
    </source>
</evidence>
<dbReference type="PROSITE" id="PS51257">
    <property type="entry name" value="PROKAR_LIPOPROTEIN"/>
    <property type="match status" value="1"/>
</dbReference>
<organism evidence="2 3">
    <name type="scientific">Streptomyces cynarae</name>
    <dbReference type="NCBI Taxonomy" id="2981134"/>
    <lineage>
        <taxon>Bacteria</taxon>
        <taxon>Bacillati</taxon>
        <taxon>Actinomycetota</taxon>
        <taxon>Actinomycetes</taxon>
        <taxon>Kitasatosporales</taxon>
        <taxon>Streptomycetaceae</taxon>
        <taxon>Streptomyces</taxon>
    </lineage>
</organism>
<keyword evidence="1" id="KW-0732">Signal</keyword>
<name>A0ABY6DTP2_9ACTN</name>
<keyword evidence="3" id="KW-1185">Reference proteome</keyword>